<evidence type="ECO:0008006" key="3">
    <source>
        <dbReference type="Google" id="ProtNLM"/>
    </source>
</evidence>
<evidence type="ECO:0000313" key="1">
    <source>
        <dbReference type="EMBL" id="GBL86222.1"/>
    </source>
</evidence>
<dbReference type="Gene3D" id="3.30.420.10">
    <property type="entry name" value="Ribonuclease H-like superfamily/Ribonuclease H"/>
    <property type="match status" value="1"/>
</dbReference>
<dbReference type="GO" id="GO:0003676">
    <property type="term" value="F:nucleic acid binding"/>
    <property type="evidence" value="ECO:0007669"/>
    <property type="project" value="InterPro"/>
</dbReference>
<dbReference type="InterPro" id="IPR036397">
    <property type="entry name" value="RNaseH_sf"/>
</dbReference>
<dbReference type="Proteomes" id="UP000499080">
    <property type="component" value="Unassembled WGS sequence"/>
</dbReference>
<dbReference type="AlphaFoldDB" id="A0A4Y2B1J1"/>
<protein>
    <recommendedName>
        <fullName evidence="3">Tc1-like transposase DDE domain-containing protein</fullName>
    </recommendedName>
</protein>
<comment type="caution">
    <text evidence="1">The sequence shown here is derived from an EMBL/GenBank/DDBJ whole genome shotgun (WGS) entry which is preliminary data.</text>
</comment>
<proteinExistence type="predicted"/>
<gene>
    <name evidence="1" type="ORF">AVEN_131956_1</name>
</gene>
<sequence>MGGVCHPAYSPDLATSDFHLFPELKNWPGGYVLQRGIENLVLRYDKCLNLTAIMSKTYVYISAYNLQIEIELVAQHAASDAITNLEKNE</sequence>
<evidence type="ECO:0000313" key="2">
    <source>
        <dbReference type="Proteomes" id="UP000499080"/>
    </source>
</evidence>
<organism evidence="1 2">
    <name type="scientific">Araneus ventricosus</name>
    <name type="common">Orbweaver spider</name>
    <name type="synonym">Epeira ventricosa</name>
    <dbReference type="NCBI Taxonomy" id="182803"/>
    <lineage>
        <taxon>Eukaryota</taxon>
        <taxon>Metazoa</taxon>
        <taxon>Ecdysozoa</taxon>
        <taxon>Arthropoda</taxon>
        <taxon>Chelicerata</taxon>
        <taxon>Arachnida</taxon>
        <taxon>Araneae</taxon>
        <taxon>Araneomorphae</taxon>
        <taxon>Entelegynae</taxon>
        <taxon>Araneoidea</taxon>
        <taxon>Araneidae</taxon>
        <taxon>Araneus</taxon>
    </lineage>
</organism>
<accession>A0A4Y2B1J1</accession>
<reference evidence="1 2" key="1">
    <citation type="journal article" date="2019" name="Sci. Rep.">
        <title>Orb-weaving spider Araneus ventricosus genome elucidates the spidroin gene catalogue.</title>
        <authorList>
            <person name="Kono N."/>
            <person name="Nakamura H."/>
            <person name="Ohtoshi R."/>
            <person name="Moran D.A.P."/>
            <person name="Shinohara A."/>
            <person name="Yoshida Y."/>
            <person name="Fujiwara M."/>
            <person name="Mori M."/>
            <person name="Tomita M."/>
            <person name="Arakawa K."/>
        </authorList>
    </citation>
    <scope>NUCLEOTIDE SEQUENCE [LARGE SCALE GENOMIC DNA]</scope>
</reference>
<keyword evidence="2" id="KW-1185">Reference proteome</keyword>
<name>A0A4Y2B1J1_ARAVE</name>
<dbReference type="EMBL" id="BGPR01000047">
    <property type="protein sequence ID" value="GBL86222.1"/>
    <property type="molecule type" value="Genomic_DNA"/>
</dbReference>